<evidence type="ECO:0000259" key="14">
    <source>
        <dbReference type="Pfam" id="PF01435"/>
    </source>
</evidence>
<dbReference type="Pfam" id="PF00114">
    <property type="entry name" value="Pilin"/>
    <property type="match status" value="1"/>
</dbReference>
<dbReference type="EMBL" id="UGHR01000003">
    <property type="protein sequence ID" value="STR44804.1"/>
    <property type="molecule type" value="Genomic_DNA"/>
</dbReference>
<evidence type="ECO:0000256" key="10">
    <source>
        <dbReference type="ARBA" id="ARBA00022989"/>
    </source>
</evidence>
<evidence type="ECO:0000313" key="17">
    <source>
        <dbReference type="Proteomes" id="UP000255108"/>
    </source>
</evidence>
<dbReference type="GO" id="GO:0006508">
    <property type="term" value="P:proteolysis"/>
    <property type="evidence" value="ECO:0007669"/>
    <property type="project" value="UniProtKB-KW"/>
</dbReference>
<keyword evidence="10 13" id="KW-1133">Transmembrane helix</keyword>
<evidence type="ECO:0000256" key="13">
    <source>
        <dbReference type="SAM" id="Phobius"/>
    </source>
</evidence>
<evidence type="ECO:0000256" key="12">
    <source>
        <dbReference type="ARBA" id="ARBA00023136"/>
    </source>
</evidence>
<evidence type="ECO:0000256" key="5">
    <source>
        <dbReference type="ARBA" id="ARBA00022670"/>
    </source>
</evidence>
<evidence type="ECO:0000313" key="16">
    <source>
        <dbReference type="EMBL" id="TCU82102.1"/>
    </source>
</evidence>
<dbReference type="InterPro" id="IPR045584">
    <property type="entry name" value="Pilin-like"/>
</dbReference>
<keyword evidence="7" id="KW-0479">Metal-binding</keyword>
<feature type="transmembrane region" description="Helical" evidence="13">
    <location>
        <begin position="280"/>
        <end position="301"/>
    </location>
</feature>
<feature type="transmembrane region" description="Helical" evidence="13">
    <location>
        <begin position="23"/>
        <end position="40"/>
    </location>
</feature>
<evidence type="ECO:0000256" key="7">
    <source>
        <dbReference type="ARBA" id="ARBA00022723"/>
    </source>
</evidence>
<keyword evidence="5 16" id="KW-0645">Protease</keyword>
<accession>A0A377SRW3</accession>
<dbReference type="GO" id="GO:0007155">
    <property type="term" value="P:cell adhesion"/>
    <property type="evidence" value="ECO:0007669"/>
    <property type="project" value="InterPro"/>
</dbReference>
<keyword evidence="11" id="KW-0482">Metalloprotease</keyword>
<keyword evidence="18" id="KW-1185">Reference proteome</keyword>
<dbReference type="Gene3D" id="3.30.700.10">
    <property type="entry name" value="Glycoprotein, Type 4 Pilin"/>
    <property type="match status" value="1"/>
</dbReference>
<dbReference type="GO" id="GO:0046872">
    <property type="term" value="F:metal ion binding"/>
    <property type="evidence" value="ECO:0007669"/>
    <property type="project" value="UniProtKB-KW"/>
</dbReference>
<evidence type="ECO:0000256" key="1">
    <source>
        <dbReference type="ARBA" id="ARBA00001947"/>
    </source>
</evidence>
<dbReference type="Gene3D" id="3.30.2010.10">
    <property type="entry name" value="Metalloproteases ('zincins'), catalytic domain"/>
    <property type="match status" value="1"/>
</dbReference>
<keyword evidence="12 13" id="KW-0472">Membrane</keyword>
<reference evidence="15 17" key="1">
    <citation type="submission" date="2018-06" db="EMBL/GenBank/DDBJ databases">
        <authorList>
            <consortium name="Pathogen Informatics"/>
            <person name="Doyle S."/>
        </authorList>
    </citation>
    <scope>NUCLEOTIDE SEQUENCE [LARGE SCALE GENOMIC DNA]</scope>
    <source>
        <strain evidence="15 17">NCTC11159</strain>
    </source>
</reference>
<feature type="transmembrane region" description="Helical" evidence="13">
    <location>
        <begin position="46"/>
        <end position="67"/>
    </location>
</feature>
<keyword evidence="8" id="KW-0378">Hydrolase</keyword>
<dbReference type="GO" id="GO:0009289">
    <property type="term" value="C:pilus"/>
    <property type="evidence" value="ECO:0007669"/>
    <property type="project" value="InterPro"/>
</dbReference>
<dbReference type="Proteomes" id="UP000255108">
    <property type="component" value="Unassembled WGS sequence"/>
</dbReference>
<protein>
    <submittedName>
        <fullName evidence="15">Heat shock protein HtpX</fullName>
    </submittedName>
    <submittedName>
        <fullName evidence="16">Zn-dependent protease with chaperone function</fullName>
    </submittedName>
</protein>
<gene>
    <name evidence="16" type="ORF">EV682_11784</name>
    <name evidence="15" type="ORF">NCTC11159_03349</name>
</gene>
<keyword evidence="9" id="KW-0862">Zinc</keyword>
<dbReference type="EMBL" id="SMBT01000017">
    <property type="protein sequence ID" value="TCU82102.1"/>
    <property type="molecule type" value="Genomic_DNA"/>
</dbReference>
<dbReference type="GO" id="GO:0005886">
    <property type="term" value="C:plasma membrane"/>
    <property type="evidence" value="ECO:0007669"/>
    <property type="project" value="UniProtKB-SubCell"/>
</dbReference>
<feature type="domain" description="Peptidase M48" evidence="14">
    <location>
        <begin position="81"/>
        <end position="161"/>
    </location>
</feature>
<sequence>MEEQGTSSINPQRAVIRPYANERRLFVIMAVISGLSWLALTLVTFGIIWIIMLVLYLIGLFGFSYFISYVRGNGVRVTAEQFPDLHTRFDHCCQIIGLKKQPEFYLMTGNGALNAFATRFLRRYYVVLLSDIVDALQDDNEALNFYIGHELGHIAQKHLVHHWWLVFASWIPLLGTAYSRAREYSCDQYGLACTSNKQSAVHALAVLAAGCSRWKSLNTQAYIAQAQDTDGFWMAVNELTADYPWLCKRVARIENGDAAVFPRRNIFAWIISATIPNTGFGLIGAMVVYIYLLLILLPVSISAYSQYQTKALNAKTQVELSQAYTEGMVAAKLVGNFYEENQYMPEVVEALGFKIPAKSLIKSVEINPESAEISLALNAPHQDKEIILSPSAGDDGSVSWACSVTGKVDTDALPHDCSPAFDESDTGRAAPESTTSLGKLFKFLK</sequence>
<proteinExistence type="inferred from homology"/>
<dbReference type="RefSeq" id="WP_115228564.1">
    <property type="nucleotide sequence ID" value="NZ_CAWOLO010000017.1"/>
</dbReference>
<evidence type="ECO:0000256" key="4">
    <source>
        <dbReference type="ARBA" id="ARBA00022475"/>
    </source>
</evidence>
<dbReference type="AlphaFoldDB" id="A0A377SRW3"/>
<dbReference type="InterPro" id="IPR001082">
    <property type="entry name" value="Pilin"/>
</dbReference>
<evidence type="ECO:0000256" key="8">
    <source>
        <dbReference type="ARBA" id="ARBA00022801"/>
    </source>
</evidence>
<keyword evidence="6 13" id="KW-0812">Transmembrane</keyword>
<dbReference type="InterPro" id="IPR001915">
    <property type="entry name" value="Peptidase_M48"/>
</dbReference>
<evidence type="ECO:0000256" key="9">
    <source>
        <dbReference type="ARBA" id="ARBA00022833"/>
    </source>
</evidence>
<evidence type="ECO:0000256" key="3">
    <source>
        <dbReference type="ARBA" id="ARBA00005233"/>
    </source>
</evidence>
<dbReference type="SUPFAM" id="SSF54523">
    <property type="entry name" value="Pili subunits"/>
    <property type="match status" value="1"/>
</dbReference>
<evidence type="ECO:0000256" key="11">
    <source>
        <dbReference type="ARBA" id="ARBA00023049"/>
    </source>
</evidence>
<comment type="cofactor">
    <cofactor evidence="1">
        <name>Zn(2+)</name>
        <dbReference type="ChEBI" id="CHEBI:29105"/>
    </cofactor>
</comment>
<evidence type="ECO:0000313" key="18">
    <source>
        <dbReference type="Proteomes" id="UP000295794"/>
    </source>
</evidence>
<comment type="subcellular location">
    <subcellularLocation>
        <location evidence="2">Cell membrane</location>
        <topology evidence="2">Multi-pass membrane protein</topology>
    </subcellularLocation>
</comment>
<dbReference type="Proteomes" id="UP000295794">
    <property type="component" value="Unassembled WGS sequence"/>
</dbReference>
<evidence type="ECO:0000313" key="15">
    <source>
        <dbReference type="EMBL" id="STR44804.1"/>
    </source>
</evidence>
<feature type="domain" description="Peptidase M48" evidence="14">
    <location>
        <begin position="165"/>
        <end position="254"/>
    </location>
</feature>
<dbReference type="PANTHER" id="PTHR43221:SF1">
    <property type="entry name" value="PROTEASE HTPX"/>
    <property type="match status" value="1"/>
</dbReference>
<evidence type="ECO:0000256" key="6">
    <source>
        <dbReference type="ARBA" id="ARBA00022692"/>
    </source>
</evidence>
<keyword evidence="4" id="KW-1003">Cell membrane</keyword>
<comment type="similarity">
    <text evidence="3">Belongs to the N-Me-Phe pilin family.</text>
</comment>
<name>A0A377SRW3_9NEIS</name>
<dbReference type="CDD" id="cd07325">
    <property type="entry name" value="M48_Ste24p_like"/>
    <property type="match status" value="1"/>
</dbReference>
<dbReference type="Pfam" id="PF01435">
    <property type="entry name" value="Peptidase_M48"/>
    <property type="match status" value="2"/>
</dbReference>
<dbReference type="OrthoDB" id="9781930at2"/>
<dbReference type="PANTHER" id="PTHR43221">
    <property type="entry name" value="PROTEASE HTPX"/>
    <property type="match status" value="1"/>
</dbReference>
<organism evidence="15 17">
    <name type="scientific">Iodobacter fluviatilis</name>
    <dbReference type="NCBI Taxonomy" id="537"/>
    <lineage>
        <taxon>Bacteria</taxon>
        <taxon>Pseudomonadati</taxon>
        <taxon>Pseudomonadota</taxon>
        <taxon>Betaproteobacteria</taxon>
        <taxon>Neisseriales</taxon>
        <taxon>Chitinibacteraceae</taxon>
        <taxon>Iodobacter</taxon>
    </lineage>
</organism>
<keyword evidence="15" id="KW-0346">Stress response</keyword>
<dbReference type="InterPro" id="IPR050083">
    <property type="entry name" value="HtpX_protease"/>
</dbReference>
<reference evidence="16 18" key="2">
    <citation type="submission" date="2019-03" db="EMBL/GenBank/DDBJ databases">
        <title>Genomic Encyclopedia of Type Strains, Phase IV (KMG-IV): sequencing the most valuable type-strain genomes for metagenomic binning, comparative biology and taxonomic classification.</title>
        <authorList>
            <person name="Goeker M."/>
        </authorList>
    </citation>
    <scope>NUCLEOTIDE SEQUENCE [LARGE SCALE GENOMIC DNA]</scope>
    <source>
        <strain evidence="16 18">DSM 3764</strain>
    </source>
</reference>
<dbReference type="GO" id="GO:0004222">
    <property type="term" value="F:metalloendopeptidase activity"/>
    <property type="evidence" value="ECO:0007669"/>
    <property type="project" value="InterPro"/>
</dbReference>
<evidence type="ECO:0000256" key="2">
    <source>
        <dbReference type="ARBA" id="ARBA00004651"/>
    </source>
</evidence>